<comment type="similarity">
    <text evidence="1">Belongs to the peptidase C2 family.</text>
</comment>
<keyword evidence="6" id="KW-0863">Zinc-finger</keyword>
<keyword evidence="3 11" id="KW-0645">Protease</keyword>
<dbReference type="PRINTS" id="PR00704">
    <property type="entry name" value="CALPAIN"/>
</dbReference>
<gene>
    <name evidence="13" type="ORF">CBOVIS_LOCUS812</name>
</gene>
<dbReference type="InterPro" id="IPR038765">
    <property type="entry name" value="Papain-like_cys_pep_sf"/>
</dbReference>
<evidence type="ECO:0000256" key="8">
    <source>
        <dbReference type="ARBA" id="ARBA00022807"/>
    </source>
</evidence>
<evidence type="ECO:0000256" key="1">
    <source>
        <dbReference type="ARBA" id="ARBA00007623"/>
    </source>
</evidence>
<reference evidence="13 14" key="1">
    <citation type="submission" date="2020-04" db="EMBL/GenBank/DDBJ databases">
        <authorList>
            <person name="Laetsch R D."/>
            <person name="Stevens L."/>
            <person name="Kumar S."/>
            <person name="Blaxter L. M."/>
        </authorList>
    </citation>
    <scope>NUCLEOTIDE SEQUENCE [LARGE SCALE GENOMIC DNA]</scope>
</reference>
<keyword evidence="14" id="KW-1185">Reference proteome</keyword>
<evidence type="ECO:0000256" key="3">
    <source>
        <dbReference type="ARBA" id="ARBA00022670"/>
    </source>
</evidence>
<keyword evidence="7 11" id="KW-0378">Hydrolase</keyword>
<feature type="domain" description="Calpain catalytic" evidence="12">
    <location>
        <begin position="34"/>
        <end position="339"/>
    </location>
</feature>
<feature type="active site" evidence="10 11">
    <location>
        <position position="282"/>
    </location>
</feature>
<dbReference type="Pfam" id="PF00648">
    <property type="entry name" value="Peptidase_C2"/>
    <property type="match status" value="1"/>
</dbReference>
<evidence type="ECO:0000256" key="4">
    <source>
        <dbReference type="ARBA" id="ARBA00022723"/>
    </source>
</evidence>
<dbReference type="PANTHER" id="PTHR10183:SF382">
    <property type="entry name" value="CALPAIN-15"/>
    <property type="match status" value="1"/>
</dbReference>
<feature type="active site" evidence="10 11">
    <location>
        <position position="104"/>
    </location>
</feature>
<accession>A0A8S1ECV0</accession>
<dbReference type="GO" id="GO:0006508">
    <property type="term" value="P:proteolysis"/>
    <property type="evidence" value="ECO:0007669"/>
    <property type="project" value="UniProtKB-KW"/>
</dbReference>
<dbReference type="OrthoDB" id="424753at2759"/>
<dbReference type="GO" id="GO:0005737">
    <property type="term" value="C:cytoplasm"/>
    <property type="evidence" value="ECO:0007669"/>
    <property type="project" value="TreeGrafter"/>
</dbReference>
<evidence type="ECO:0000259" key="12">
    <source>
        <dbReference type="PROSITE" id="PS50203"/>
    </source>
</evidence>
<comment type="caution">
    <text evidence="13">The sequence shown here is derived from an EMBL/GenBank/DDBJ whole genome shotgun (WGS) entry which is preliminary data.</text>
</comment>
<dbReference type="GO" id="GO:0008270">
    <property type="term" value="F:zinc ion binding"/>
    <property type="evidence" value="ECO:0007669"/>
    <property type="project" value="UniProtKB-KW"/>
</dbReference>
<dbReference type="PANTHER" id="PTHR10183">
    <property type="entry name" value="CALPAIN"/>
    <property type="match status" value="1"/>
</dbReference>
<organism evidence="13 14">
    <name type="scientific">Caenorhabditis bovis</name>
    <dbReference type="NCBI Taxonomy" id="2654633"/>
    <lineage>
        <taxon>Eukaryota</taxon>
        <taxon>Metazoa</taxon>
        <taxon>Ecdysozoa</taxon>
        <taxon>Nematoda</taxon>
        <taxon>Chromadorea</taxon>
        <taxon>Rhabditida</taxon>
        <taxon>Rhabditina</taxon>
        <taxon>Rhabditomorpha</taxon>
        <taxon>Rhabditoidea</taxon>
        <taxon>Rhabditidae</taxon>
        <taxon>Peloderinae</taxon>
        <taxon>Caenorhabditis</taxon>
    </lineage>
</organism>
<dbReference type="SMART" id="SM00230">
    <property type="entry name" value="CysPc"/>
    <property type="match status" value="1"/>
</dbReference>
<keyword evidence="9" id="KW-0862">Zinc</keyword>
<sequence length="617" mass="70073">MCSEITSKIQSDLVKENNEIYRNIVEICTSLKTNFIDDSFPHNKSSIGTVKHRVNGVEISHDPNFLIWLRPTEINTKDGRQYQWTIYNNPVPSDIEQGNLIGNCWLMSAMALIAEKQNILAEIFPRNEYSHIGVYQVKVCVEGQWKVIIVDDYFPCYAQTRSLGMAIGRRNQLWVPLIEKALAKAVGSYSKLHGASLTQGLSMLTGAACVNYNTPEQPTDFDTFWAKLVSSKESGFLMCCVCGGRETTVEQDYKSQGLLTNHAYSILDVVTVHNHRLMRIRNPWGSFVWNGKWSDSWPHWPPDLKQKLLSCRKRETGAFWMELEDFIRLFSLVTVCKVHSKWSELRFSQVIESYNDNKSEVLQFNVSRTCEASFMVFQKGSVGIDHEKAKDLMLSIHRVSGNGQIGELVVRTNRVPDRHVSTDETFLTPGTYIVLCFNLKDHAKIPVNIVVHSSNELIGEKVLFTSSMYTQALHQIVMKDGTLMQTTEGSICVRVLTVNFRGMIMVAENNLENRYLHISADFSESMNIQSSRGALIIANVIPPLQKEIVVILSTIDDMAQYRISNNLKTMVCSKKYLAKEICYEAAMFHPKLSRYPAIKDDLSSVIHKCVSVYSTLQ</sequence>
<dbReference type="AlphaFoldDB" id="A0A8S1ECV0"/>
<evidence type="ECO:0000256" key="11">
    <source>
        <dbReference type="PROSITE-ProRule" id="PRU00239"/>
    </source>
</evidence>
<feature type="active site" evidence="10 11">
    <location>
        <position position="262"/>
    </location>
</feature>
<evidence type="ECO:0000256" key="7">
    <source>
        <dbReference type="ARBA" id="ARBA00022801"/>
    </source>
</evidence>
<evidence type="ECO:0000256" key="2">
    <source>
        <dbReference type="ARBA" id="ARBA00022553"/>
    </source>
</evidence>
<evidence type="ECO:0000256" key="10">
    <source>
        <dbReference type="PIRSR" id="PIRSR622684-1"/>
    </source>
</evidence>
<proteinExistence type="inferred from homology"/>
<keyword evidence="5" id="KW-0677">Repeat</keyword>
<dbReference type="PROSITE" id="PS50203">
    <property type="entry name" value="CALPAIN_CAT"/>
    <property type="match status" value="1"/>
</dbReference>
<protein>
    <recommendedName>
        <fullName evidence="12">Calpain catalytic domain-containing protein</fullName>
    </recommendedName>
</protein>
<dbReference type="Proteomes" id="UP000494206">
    <property type="component" value="Unassembled WGS sequence"/>
</dbReference>
<evidence type="ECO:0000256" key="5">
    <source>
        <dbReference type="ARBA" id="ARBA00022737"/>
    </source>
</evidence>
<dbReference type="GO" id="GO:0004198">
    <property type="term" value="F:calcium-dependent cysteine-type endopeptidase activity"/>
    <property type="evidence" value="ECO:0007669"/>
    <property type="project" value="InterPro"/>
</dbReference>
<dbReference type="FunFam" id="3.90.70.10:FF:000010">
    <property type="entry name" value="Calpain 15"/>
    <property type="match status" value="1"/>
</dbReference>
<name>A0A8S1ECV0_9PELO</name>
<keyword evidence="2" id="KW-0597">Phosphoprotein</keyword>
<dbReference type="InterPro" id="IPR001300">
    <property type="entry name" value="Peptidase_C2_calpain_cat"/>
</dbReference>
<evidence type="ECO:0000313" key="13">
    <source>
        <dbReference type="EMBL" id="CAB3397394.1"/>
    </source>
</evidence>
<dbReference type="InterPro" id="IPR022684">
    <property type="entry name" value="Calpain_cysteine_protease"/>
</dbReference>
<evidence type="ECO:0000313" key="14">
    <source>
        <dbReference type="Proteomes" id="UP000494206"/>
    </source>
</evidence>
<dbReference type="SUPFAM" id="SSF54001">
    <property type="entry name" value="Cysteine proteinases"/>
    <property type="match status" value="1"/>
</dbReference>
<keyword evidence="4" id="KW-0479">Metal-binding</keyword>
<dbReference type="Gene3D" id="3.90.70.10">
    <property type="entry name" value="Cysteine proteinases"/>
    <property type="match status" value="1"/>
</dbReference>
<evidence type="ECO:0000256" key="6">
    <source>
        <dbReference type="ARBA" id="ARBA00022771"/>
    </source>
</evidence>
<dbReference type="CDD" id="cd00044">
    <property type="entry name" value="CysPc"/>
    <property type="match status" value="1"/>
</dbReference>
<evidence type="ECO:0000256" key="9">
    <source>
        <dbReference type="ARBA" id="ARBA00022833"/>
    </source>
</evidence>
<keyword evidence="8 11" id="KW-0788">Thiol protease</keyword>
<dbReference type="EMBL" id="CADEPM010000001">
    <property type="protein sequence ID" value="CAB3397394.1"/>
    <property type="molecule type" value="Genomic_DNA"/>
</dbReference>